<dbReference type="AlphaFoldDB" id="A0A2U8HK21"/>
<dbReference type="OrthoDB" id="9966709at2"/>
<reference evidence="1 2" key="1">
    <citation type="submission" date="2017-06" db="EMBL/GenBank/DDBJ databases">
        <title>Yangia sp. YSBP01 complete genome sequence.</title>
        <authorList>
            <person name="Woo J.-H."/>
            <person name="Kim H.-S."/>
        </authorList>
    </citation>
    <scope>NUCLEOTIDE SEQUENCE [LARGE SCALE GENOMIC DNA]</scope>
    <source>
        <strain evidence="1 2">YSBP01</strain>
    </source>
</reference>
<evidence type="ECO:0000313" key="1">
    <source>
        <dbReference type="EMBL" id="AWI85155.1"/>
    </source>
</evidence>
<accession>A0A2U8HK21</accession>
<dbReference type="RefSeq" id="WP_108968648.1">
    <property type="nucleotide sequence ID" value="NZ_CP022190.1"/>
</dbReference>
<gene>
    <name evidence="1" type="ORF">CEW88_15500</name>
</gene>
<sequence length="99" mass="10573">MNRSPRECFESAATALALRKGGMTACADSIIALSDALDSYPRAAPGDDLGPAHGRARVVIDARLASDESRFATAKYALELEMAAYWALRARALPSKGKF</sequence>
<protein>
    <submittedName>
        <fullName evidence="1">Uncharacterized protein</fullName>
    </submittedName>
</protein>
<evidence type="ECO:0000313" key="2">
    <source>
        <dbReference type="Proteomes" id="UP000244915"/>
    </source>
</evidence>
<proteinExistence type="predicted"/>
<dbReference type="KEGG" id="ypac:CEW88_15500"/>
<dbReference type="Proteomes" id="UP000244915">
    <property type="component" value="Chromosome 2"/>
</dbReference>
<name>A0A2U8HK21_9RHOB</name>
<dbReference type="EMBL" id="CP022190">
    <property type="protein sequence ID" value="AWI85155.1"/>
    <property type="molecule type" value="Genomic_DNA"/>
</dbReference>
<organism evidence="1 2">
    <name type="scientific">Alloyangia pacifica</name>
    <dbReference type="NCBI Taxonomy" id="311180"/>
    <lineage>
        <taxon>Bacteria</taxon>
        <taxon>Pseudomonadati</taxon>
        <taxon>Pseudomonadota</taxon>
        <taxon>Alphaproteobacteria</taxon>
        <taxon>Rhodobacterales</taxon>
        <taxon>Roseobacteraceae</taxon>
        <taxon>Alloyangia</taxon>
    </lineage>
</organism>